<keyword evidence="3 10" id="KW-0238">DNA-binding</keyword>
<evidence type="ECO:0000256" key="1">
    <source>
        <dbReference type="ARBA" id="ARBA00004123"/>
    </source>
</evidence>
<accession>A0AAV3RQN1</accession>
<evidence type="ECO:0000259" key="8">
    <source>
        <dbReference type="PROSITE" id="PS51293"/>
    </source>
</evidence>
<evidence type="ECO:0000256" key="4">
    <source>
        <dbReference type="ARBA" id="ARBA00023163"/>
    </source>
</evidence>
<comment type="subcellular location">
    <subcellularLocation>
        <location evidence="1">Nucleus</location>
    </subcellularLocation>
</comment>
<organism evidence="10 11">
    <name type="scientific">Lithospermum erythrorhizon</name>
    <name type="common">Purple gromwell</name>
    <name type="synonym">Lithospermum officinale var. erythrorhizon</name>
    <dbReference type="NCBI Taxonomy" id="34254"/>
    <lineage>
        <taxon>Eukaryota</taxon>
        <taxon>Viridiplantae</taxon>
        <taxon>Streptophyta</taxon>
        <taxon>Embryophyta</taxon>
        <taxon>Tracheophyta</taxon>
        <taxon>Spermatophyta</taxon>
        <taxon>Magnoliopsida</taxon>
        <taxon>eudicotyledons</taxon>
        <taxon>Gunneridae</taxon>
        <taxon>Pentapetalae</taxon>
        <taxon>asterids</taxon>
        <taxon>lamiids</taxon>
        <taxon>Boraginales</taxon>
        <taxon>Boraginaceae</taxon>
        <taxon>Boraginoideae</taxon>
        <taxon>Lithospermeae</taxon>
        <taxon>Lithospermum</taxon>
    </lineage>
</organism>
<dbReference type="PROSITE" id="PS50090">
    <property type="entry name" value="MYB_LIKE"/>
    <property type="match status" value="1"/>
</dbReference>
<dbReference type="GO" id="GO:0009739">
    <property type="term" value="P:response to gibberellin"/>
    <property type="evidence" value="ECO:0007669"/>
    <property type="project" value="TreeGrafter"/>
</dbReference>
<sequence length="321" mass="34945">MDVIIGDDVQNLITSLEVNGGGMGGGTTSGGGNKGFMLFGVRLMEEGSFRKSVSMNNLAQFGQLQENNNHDIIEAGYESDDIVHPSGKSRERKRGVPWTEEEHKLFLLGLQKVGKGDWRGISRNFVKTRTPTQVASHAQKYFLRRNNHNRRRRRSSLFDITTETVPNASIVDHQEKLHKPPMQHQKLIISQNIQSYSTSSTLELSHLTPMVLLHNSSNENINAMEGLTLGGPISQIGSPSRLIPPLPNIPAPPSTKLAKLNLNNTINDNLSLKLSNPTPTSSSSSSSSSGQQSSPTNHVSTFQDLPNSFNGGSGDSIISVA</sequence>
<evidence type="ECO:0000313" key="10">
    <source>
        <dbReference type="EMBL" id="GAA0183299.1"/>
    </source>
</evidence>
<feature type="compositionally biased region" description="Polar residues" evidence="6">
    <location>
        <begin position="298"/>
        <end position="310"/>
    </location>
</feature>
<dbReference type="NCBIfam" id="TIGR01557">
    <property type="entry name" value="myb_SHAQKYF"/>
    <property type="match status" value="1"/>
</dbReference>
<feature type="compositionally biased region" description="Low complexity" evidence="6">
    <location>
        <begin position="275"/>
        <end position="297"/>
    </location>
</feature>
<dbReference type="PROSITE" id="PS51293">
    <property type="entry name" value="SANT"/>
    <property type="match status" value="1"/>
</dbReference>
<dbReference type="CDD" id="cd00167">
    <property type="entry name" value="SANT"/>
    <property type="match status" value="1"/>
</dbReference>
<dbReference type="InterPro" id="IPR006447">
    <property type="entry name" value="Myb_dom_plants"/>
</dbReference>
<dbReference type="FunFam" id="1.10.10.60:FF:000009">
    <property type="entry name" value="transcription factor MYB1R1"/>
    <property type="match status" value="1"/>
</dbReference>
<dbReference type="InterPro" id="IPR017930">
    <property type="entry name" value="Myb_dom"/>
</dbReference>
<dbReference type="PANTHER" id="PTHR44191">
    <property type="entry name" value="TRANSCRIPTION FACTOR KUA1"/>
    <property type="match status" value="1"/>
</dbReference>
<dbReference type="AlphaFoldDB" id="A0AAV3RQN1"/>
<dbReference type="SMART" id="SM00717">
    <property type="entry name" value="SANT"/>
    <property type="match status" value="1"/>
</dbReference>
<keyword evidence="5" id="KW-0539">Nucleus</keyword>
<dbReference type="SUPFAM" id="SSF46689">
    <property type="entry name" value="Homeodomain-like"/>
    <property type="match status" value="1"/>
</dbReference>
<evidence type="ECO:0000313" key="11">
    <source>
        <dbReference type="Proteomes" id="UP001454036"/>
    </source>
</evidence>
<keyword evidence="4" id="KW-0804">Transcription</keyword>
<evidence type="ECO:0000256" key="5">
    <source>
        <dbReference type="ARBA" id="ARBA00023242"/>
    </source>
</evidence>
<evidence type="ECO:0000259" key="7">
    <source>
        <dbReference type="PROSITE" id="PS50090"/>
    </source>
</evidence>
<dbReference type="InterPro" id="IPR001005">
    <property type="entry name" value="SANT/Myb"/>
</dbReference>
<evidence type="ECO:0000259" key="9">
    <source>
        <dbReference type="PROSITE" id="PS51294"/>
    </source>
</evidence>
<feature type="domain" description="Myb-like" evidence="7">
    <location>
        <begin position="90"/>
        <end position="142"/>
    </location>
</feature>
<dbReference type="Pfam" id="PF00249">
    <property type="entry name" value="Myb_DNA-binding"/>
    <property type="match status" value="1"/>
</dbReference>
<dbReference type="InterPro" id="IPR017884">
    <property type="entry name" value="SANT_dom"/>
</dbReference>
<keyword evidence="2" id="KW-0805">Transcription regulation</keyword>
<name>A0AAV3RQN1_LITER</name>
<gene>
    <name evidence="10" type="ORF">LIER_42381</name>
</gene>
<feature type="region of interest" description="Disordered" evidence="6">
    <location>
        <begin position="269"/>
        <end position="321"/>
    </location>
</feature>
<dbReference type="GO" id="GO:0006355">
    <property type="term" value="P:regulation of DNA-templated transcription"/>
    <property type="evidence" value="ECO:0007669"/>
    <property type="project" value="UniProtKB-ARBA"/>
</dbReference>
<comment type="caution">
    <text evidence="10">The sequence shown here is derived from an EMBL/GenBank/DDBJ whole genome shotgun (WGS) entry which is preliminary data.</text>
</comment>
<feature type="domain" description="SANT" evidence="8">
    <location>
        <begin position="93"/>
        <end position="146"/>
    </location>
</feature>
<evidence type="ECO:0000256" key="6">
    <source>
        <dbReference type="SAM" id="MobiDB-lite"/>
    </source>
</evidence>
<dbReference type="EMBL" id="BAABME010029179">
    <property type="protein sequence ID" value="GAA0183299.1"/>
    <property type="molecule type" value="Genomic_DNA"/>
</dbReference>
<dbReference type="Proteomes" id="UP001454036">
    <property type="component" value="Unassembled WGS sequence"/>
</dbReference>
<dbReference type="Gene3D" id="1.10.10.60">
    <property type="entry name" value="Homeodomain-like"/>
    <property type="match status" value="1"/>
</dbReference>
<dbReference type="PANTHER" id="PTHR44191:SF64">
    <property type="entry name" value="TRANSCRIPTION FACTOR MYB1R1"/>
    <property type="match status" value="1"/>
</dbReference>
<dbReference type="GO" id="GO:0009723">
    <property type="term" value="P:response to ethylene"/>
    <property type="evidence" value="ECO:0007669"/>
    <property type="project" value="TreeGrafter"/>
</dbReference>
<proteinExistence type="predicted"/>
<evidence type="ECO:0000256" key="3">
    <source>
        <dbReference type="ARBA" id="ARBA00023125"/>
    </source>
</evidence>
<protein>
    <submittedName>
        <fullName evidence="10">DNA-binding transcription factor</fullName>
    </submittedName>
</protein>
<dbReference type="PROSITE" id="PS51294">
    <property type="entry name" value="HTH_MYB"/>
    <property type="match status" value="1"/>
</dbReference>
<keyword evidence="11" id="KW-1185">Reference proteome</keyword>
<feature type="domain" description="HTH myb-type" evidence="9">
    <location>
        <begin position="90"/>
        <end position="146"/>
    </location>
</feature>
<dbReference type="GO" id="GO:0005634">
    <property type="term" value="C:nucleus"/>
    <property type="evidence" value="ECO:0007669"/>
    <property type="project" value="UniProtKB-SubCell"/>
</dbReference>
<evidence type="ECO:0000256" key="2">
    <source>
        <dbReference type="ARBA" id="ARBA00023015"/>
    </source>
</evidence>
<dbReference type="InterPro" id="IPR009057">
    <property type="entry name" value="Homeodomain-like_sf"/>
</dbReference>
<dbReference type="InterPro" id="IPR052245">
    <property type="entry name" value="Plant_Stress_Dev_TF"/>
</dbReference>
<dbReference type="GO" id="GO:0003677">
    <property type="term" value="F:DNA binding"/>
    <property type="evidence" value="ECO:0007669"/>
    <property type="project" value="UniProtKB-KW"/>
</dbReference>
<reference evidence="10 11" key="1">
    <citation type="submission" date="2024-01" db="EMBL/GenBank/DDBJ databases">
        <title>The complete chloroplast genome sequence of Lithospermum erythrorhizon: insights into the phylogenetic relationship among Boraginaceae species and the maternal lineages of purple gromwells.</title>
        <authorList>
            <person name="Okada T."/>
            <person name="Watanabe K."/>
        </authorList>
    </citation>
    <scope>NUCLEOTIDE SEQUENCE [LARGE SCALE GENOMIC DNA]</scope>
</reference>